<protein>
    <submittedName>
        <fullName evidence="2">Uncharacterized protein</fullName>
    </submittedName>
</protein>
<reference evidence="2 3" key="1">
    <citation type="submission" date="2015-06" db="EMBL/GenBank/DDBJ databases">
        <title>Cloning and characterization of the uncialamcin biosynthetic gene cluster.</title>
        <authorList>
            <person name="Yan X."/>
            <person name="Huang T."/>
            <person name="Ge H."/>
            <person name="Shen B."/>
        </authorList>
    </citation>
    <scope>NUCLEOTIDE SEQUENCE [LARGE SCALE GENOMIC DNA]</scope>
    <source>
        <strain evidence="2 3">DCA2648</strain>
    </source>
</reference>
<feature type="signal peptide" evidence="1">
    <location>
        <begin position="1"/>
        <end position="34"/>
    </location>
</feature>
<evidence type="ECO:0000313" key="2">
    <source>
        <dbReference type="EMBL" id="OKH91450.1"/>
    </source>
</evidence>
<gene>
    <name evidence="2" type="ORF">AB852_28200</name>
</gene>
<evidence type="ECO:0000313" key="3">
    <source>
        <dbReference type="Proteomes" id="UP000186455"/>
    </source>
</evidence>
<sequence length="121" mass="12326">MSMNTSLKRSLVAPAAGALLAGLFSLGVAAPASAASATTAGPQAHPSGCSYGINHRSGTYARCDHHNGGSYRAVGQCKRDTTGAIKFAYGTWKQSGFSYSSCGAGYTPHVAGVELSPRNNT</sequence>
<evidence type="ECO:0000256" key="1">
    <source>
        <dbReference type="SAM" id="SignalP"/>
    </source>
</evidence>
<keyword evidence="1" id="KW-0732">Signal</keyword>
<feature type="chain" id="PRO_5012908391" evidence="1">
    <location>
        <begin position="35"/>
        <end position="121"/>
    </location>
</feature>
<proteinExistence type="predicted"/>
<organism evidence="2 3">
    <name type="scientific">Streptomyces uncialis</name>
    <dbReference type="NCBI Taxonomy" id="1048205"/>
    <lineage>
        <taxon>Bacteria</taxon>
        <taxon>Bacillati</taxon>
        <taxon>Actinomycetota</taxon>
        <taxon>Actinomycetes</taxon>
        <taxon>Kitasatosporales</taxon>
        <taxon>Streptomycetaceae</taxon>
        <taxon>Streptomyces</taxon>
    </lineage>
</organism>
<comment type="caution">
    <text evidence="2">The sequence shown here is derived from an EMBL/GenBank/DDBJ whole genome shotgun (WGS) entry which is preliminary data.</text>
</comment>
<dbReference type="AlphaFoldDB" id="A0A1Q4V131"/>
<dbReference type="EMBL" id="LFBV01000009">
    <property type="protein sequence ID" value="OKH91450.1"/>
    <property type="molecule type" value="Genomic_DNA"/>
</dbReference>
<dbReference type="Proteomes" id="UP000186455">
    <property type="component" value="Unassembled WGS sequence"/>
</dbReference>
<accession>A0A1Q4V131</accession>
<name>A0A1Q4V131_9ACTN</name>
<keyword evidence="3" id="KW-1185">Reference proteome</keyword>